<reference evidence="3 4" key="1">
    <citation type="submission" date="2017-10" db="EMBL/GenBank/DDBJ databases">
        <title>Draft genome of Longibacter Salinarum.</title>
        <authorList>
            <person name="Goh K.M."/>
            <person name="Shamsir M.S."/>
            <person name="Lim S.W."/>
        </authorList>
    </citation>
    <scope>NUCLEOTIDE SEQUENCE [LARGE SCALE GENOMIC DNA]</scope>
    <source>
        <strain evidence="3 4">KCTC 52045</strain>
    </source>
</reference>
<protein>
    <submittedName>
        <fullName evidence="3">N-acylglucosamine 2-epimerase</fullName>
    </submittedName>
</protein>
<comment type="caution">
    <text evidence="3">The sequence shown here is derived from an EMBL/GenBank/DDBJ whole genome shotgun (WGS) entry which is preliminary data.</text>
</comment>
<evidence type="ECO:0000256" key="2">
    <source>
        <dbReference type="ARBA" id="ARBA00023235"/>
    </source>
</evidence>
<dbReference type="Gene3D" id="1.50.10.10">
    <property type="match status" value="1"/>
</dbReference>
<dbReference type="GO" id="GO:0005975">
    <property type="term" value="P:carbohydrate metabolic process"/>
    <property type="evidence" value="ECO:0007669"/>
    <property type="project" value="InterPro"/>
</dbReference>
<sequence>MRLPTPTLDPATLSPDRRTQISSIRQRYRSELYDRVLPFWMEHSIDRENGGYYNCLDRDGAVYDTTKHSWLQGRQVWMFSALYRTVEPRDEWLDIAQHGLKFLRDHALRPNGQVFFSLTADGRPIYQQRKIFSECFYVMALAEYARAADRPDLLKEAEEGLGRLWEWSSDLTKVGRPQHEGQADARSLAIPMILLNLIDVVAGENTSDYASSVDKLLERILLHVHADDKMVLESVAPDGSRLDGADGRVLNPGHAIEAGWFVQHWAQRLSRPDLQETARDIVRWSFDRGWDDEHGGIFYFLDADGYSPMQLEWFMKLWWPHCEALYAHLLNYALFGDEEDWQAFKTVDTYTFDHFSDPEHGEWFGYLDREGRVTHRFKGAAYKGCFHVPRTLWLCERLLGMLDASD</sequence>
<dbReference type="GO" id="GO:0016853">
    <property type="term" value="F:isomerase activity"/>
    <property type="evidence" value="ECO:0007669"/>
    <property type="project" value="UniProtKB-KW"/>
</dbReference>
<dbReference type="SUPFAM" id="SSF48208">
    <property type="entry name" value="Six-hairpin glycosidases"/>
    <property type="match status" value="1"/>
</dbReference>
<dbReference type="AlphaFoldDB" id="A0A2A8D055"/>
<dbReference type="FunFam" id="1.50.10.10:FF:000021">
    <property type="entry name" value="N-acylglucosamine 2-epimerase"/>
    <property type="match status" value="1"/>
</dbReference>
<dbReference type="EMBL" id="PDEQ01000002">
    <property type="protein sequence ID" value="PEN14241.1"/>
    <property type="molecule type" value="Genomic_DNA"/>
</dbReference>
<dbReference type="InterPro" id="IPR012341">
    <property type="entry name" value="6hp_glycosidase-like_sf"/>
</dbReference>
<dbReference type="InterPro" id="IPR010819">
    <property type="entry name" value="AGE/CE"/>
</dbReference>
<organism evidence="3 4">
    <name type="scientific">Longibacter salinarum</name>
    <dbReference type="NCBI Taxonomy" id="1850348"/>
    <lineage>
        <taxon>Bacteria</taxon>
        <taxon>Pseudomonadati</taxon>
        <taxon>Rhodothermota</taxon>
        <taxon>Rhodothermia</taxon>
        <taxon>Rhodothermales</taxon>
        <taxon>Salisaetaceae</taxon>
        <taxon>Longibacter</taxon>
    </lineage>
</organism>
<evidence type="ECO:0000313" key="3">
    <source>
        <dbReference type="EMBL" id="PEN14241.1"/>
    </source>
</evidence>
<evidence type="ECO:0000313" key="4">
    <source>
        <dbReference type="Proteomes" id="UP000220102"/>
    </source>
</evidence>
<accession>A0A2A8D055</accession>
<name>A0A2A8D055_9BACT</name>
<keyword evidence="2" id="KW-0413">Isomerase</keyword>
<dbReference type="RefSeq" id="WP_098074421.1">
    <property type="nucleotide sequence ID" value="NZ_PDEQ01000002.1"/>
</dbReference>
<dbReference type="Pfam" id="PF07221">
    <property type="entry name" value="GlcNAc_2-epim"/>
    <property type="match status" value="1"/>
</dbReference>
<proteinExistence type="inferred from homology"/>
<dbReference type="PANTHER" id="PTHR15108">
    <property type="entry name" value="N-ACYLGLUCOSAMINE-2-EPIMERASE"/>
    <property type="match status" value="1"/>
</dbReference>
<evidence type="ECO:0000256" key="1">
    <source>
        <dbReference type="ARBA" id="ARBA00008558"/>
    </source>
</evidence>
<comment type="similarity">
    <text evidence="1">Belongs to the N-acylglucosamine 2-epimerase family.</text>
</comment>
<gene>
    <name evidence="3" type="ORF">CRI94_04165</name>
</gene>
<dbReference type="InterPro" id="IPR008928">
    <property type="entry name" value="6-hairpin_glycosidase_sf"/>
</dbReference>
<keyword evidence="4" id="KW-1185">Reference proteome</keyword>
<dbReference type="Proteomes" id="UP000220102">
    <property type="component" value="Unassembled WGS sequence"/>
</dbReference>
<dbReference type="OrthoDB" id="618431at2"/>